<keyword evidence="5" id="KW-0378">Hydrolase</keyword>
<evidence type="ECO:0000256" key="10">
    <source>
        <dbReference type="PIRSR" id="PIRSR001191-2"/>
    </source>
</evidence>
<keyword evidence="3 10" id="KW-0479">Metal-binding</keyword>
<feature type="binding site" evidence="11">
    <location>
        <position position="211"/>
    </location>
    <ligand>
        <name>Zn(2+)</name>
        <dbReference type="ChEBI" id="CHEBI:29105"/>
        <label>1</label>
    </ligand>
</feature>
<dbReference type="PIRSF" id="PIRSF001191">
    <property type="entry name" value="Peptidase_M10A_matrix"/>
    <property type="match status" value="1"/>
</dbReference>
<keyword evidence="8" id="KW-0865">Zymogen</keyword>
<feature type="binding site" evidence="10">
    <location>
        <position position="241"/>
    </location>
    <ligand>
        <name>Zn(2+)</name>
        <dbReference type="ChEBI" id="CHEBI:29105"/>
        <label>2</label>
        <note>catalytic</note>
    </ligand>
</feature>
<dbReference type="SUPFAM" id="SSF50923">
    <property type="entry name" value="Hemopexin-like domain"/>
    <property type="match status" value="1"/>
</dbReference>
<feature type="binding site" evidence="11">
    <location>
        <position position="198"/>
    </location>
    <ligand>
        <name>Zn(2+)</name>
        <dbReference type="ChEBI" id="CHEBI:29105"/>
        <label>1</label>
    </ligand>
</feature>
<evidence type="ECO:0000256" key="6">
    <source>
        <dbReference type="ARBA" id="ARBA00022833"/>
    </source>
</evidence>
<evidence type="ECO:0000313" key="16">
    <source>
        <dbReference type="EnsemblMetazoa" id="XP_024085759.1"/>
    </source>
</evidence>
<evidence type="ECO:0000256" key="14">
    <source>
        <dbReference type="SAM" id="SignalP"/>
    </source>
</evidence>
<dbReference type="InterPro" id="IPR036365">
    <property type="entry name" value="PGBD-like_sf"/>
</dbReference>
<dbReference type="EnsemblMetazoa" id="XM_024229991.1">
    <property type="protein sequence ID" value="XP_024085759.1"/>
    <property type="gene ID" value="LOC106664925"/>
</dbReference>
<dbReference type="InterPro" id="IPR033739">
    <property type="entry name" value="M10A_MMP"/>
</dbReference>
<dbReference type="InterPro" id="IPR021190">
    <property type="entry name" value="Pept_M10A"/>
</dbReference>
<feature type="compositionally biased region" description="Basic residues" evidence="13">
    <location>
        <begin position="336"/>
        <end position="353"/>
    </location>
</feature>
<comment type="cofactor">
    <cofactor evidence="11">
        <name>Ca(2+)</name>
        <dbReference type="ChEBI" id="CHEBI:29108"/>
    </cofactor>
    <text evidence="11">Can bind about 5 Ca(2+) ions per subunit.</text>
</comment>
<dbReference type="Pfam" id="PF00045">
    <property type="entry name" value="Hemopexin"/>
    <property type="match status" value="2"/>
</dbReference>
<dbReference type="KEGG" id="clec:106664925"/>
<evidence type="ECO:0000313" key="17">
    <source>
        <dbReference type="Proteomes" id="UP000494040"/>
    </source>
</evidence>
<reference evidence="16" key="1">
    <citation type="submission" date="2022-01" db="UniProtKB">
        <authorList>
            <consortium name="EnsemblMetazoa"/>
        </authorList>
    </citation>
    <scope>IDENTIFICATION</scope>
</reference>
<dbReference type="Gene3D" id="2.110.10.10">
    <property type="entry name" value="Hemopexin-like domain"/>
    <property type="match status" value="1"/>
</dbReference>
<keyword evidence="6 10" id="KW-0862">Zinc</keyword>
<feature type="domain" description="Peptidase metallopeptidase" evidence="15">
    <location>
        <begin position="119"/>
        <end position="279"/>
    </location>
</feature>
<evidence type="ECO:0000256" key="8">
    <source>
        <dbReference type="ARBA" id="ARBA00023145"/>
    </source>
</evidence>
<feature type="compositionally biased region" description="Basic and acidic residues" evidence="13">
    <location>
        <begin position="282"/>
        <end position="302"/>
    </location>
</feature>
<feature type="binding site" evidence="11">
    <location>
        <position position="255"/>
    </location>
    <ligand>
        <name>Zn(2+)</name>
        <dbReference type="ChEBI" id="CHEBI:29105"/>
        <label>2</label>
        <note>catalytic</note>
    </ligand>
</feature>
<dbReference type="AlphaFoldDB" id="A0A8I6SR41"/>
<dbReference type="GO" id="GO:0006508">
    <property type="term" value="P:proteolysis"/>
    <property type="evidence" value="ECO:0007669"/>
    <property type="project" value="UniProtKB-KW"/>
</dbReference>
<dbReference type="InterPro" id="IPR001818">
    <property type="entry name" value="Pept_M10_metallopeptidase"/>
</dbReference>
<evidence type="ECO:0000256" key="2">
    <source>
        <dbReference type="ARBA" id="ARBA00022670"/>
    </source>
</evidence>
<feature type="region of interest" description="Disordered" evidence="13">
    <location>
        <begin position="282"/>
        <end position="372"/>
    </location>
</feature>
<dbReference type="OMA" id="DETPHYP"/>
<dbReference type="Pfam" id="PF01471">
    <property type="entry name" value="PG_binding_1"/>
    <property type="match status" value="1"/>
</dbReference>
<dbReference type="InterPro" id="IPR018487">
    <property type="entry name" value="Hemopexin-like_repeat"/>
</dbReference>
<feature type="binding site" evidence="10">
    <location>
        <position position="247"/>
    </location>
    <ligand>
        <name>Zn(2+)</name>
        <dbReference type="ChEBI" id="CHEBI:29105"/>
        <label>2</label>
        <note>catalytic</note>
    </ligand>
</feature>
<evidence type="ECO:0000256" key="3">
    <source>
        <dbReference type="ARBA" id="ARBA00022723"/>
    </source>
</evidence>
<feature type="compositionally biased region" description="Basic and acidic residues" evidence="13">
    <location>
        <begin position="393"/>
        <end position="411"/>
    </location>
</feature>
<evidence type="ECO:0000256" key="7">
    <source>
        <dbReference type="ARBA" id="ARBA00023049"/>
    </source>
</evidence>
<feature type="binding site" evidence="11">
    <location>
        <position position="183"/>
    </location>
    <ligand>
        <name>Zn(2+)</name>
        <dbReference type="ChEBI" id="CHEBI:29105"/>
        <label>1</label>
    </ligand>
</feature>
<feature type="binding site" evidence="11">
    <location>
        <position position="571"/>
    </location>
    <ligand>
        <name>Ca(2+)</name>
        <dbReference type="ChEBI" id="CHEBI:29108"/>
        <label>4</label>
    </ligand>
</feature>
<keyword evidence="4" id="KW-0677">Repeat</keyword>
<evidence type="ECO:0000256" key="5">
    <source>
        <dbReference type="ARBA" id="ARBA00022801"/>
    </source>
</evidence>
<evidence type="ECO:0000256" key="1">
    <source>
        <dbReference type="ARBA" id="ARBA00010370"/>
    </source>
</evidence>
<dbReference type="InterPro" id="IPR000585">
    <property type="entry name" value="Hemopexin-like_dom"/>
</dbReference>
<evidence type="ECO:0000259" key="15">
    <source>
        <dbReference type="SMART" id="SM00235"/>
    </source>
</evidence>
<dbReference type="InterPro" id="IPR024079">
    <property type="entry name" value="MetalloPept_cat_dom_sf"/>
</dbReference>
<feature type="repeat" description="Hemopexin" evidence="12">
    <location>
        <begin position="472"/>
        <end position="518"/>
    </location>
</feature>
<evidence type="ECO:0000256" key="4">
    <source>
        <dbReference type="ARBA" id="ARBA00022737"/>
    </source>
</evidence>
<dbReference type="GO" id="GO:0008270">
    <property type="term" value="F:zinc ion binding"/>
    <property type="evidence" value="ECO:0007669"/>
    <property type="project" value="InterPro"/>
</dbReference>
<evidence type="ECO:0000256" key="12">
    <source>
        <dbReference type="PROSITE-ProRule" id="PRU01011"/>
    </source>
</evidence>
<dbReference type="InterPro" id="IPR006026">
    <property type="entry name" value="Peptidase_Metallo"/>
</dbReference>
<dbReference type="GO" id="GO:0031012">
    <property type="term" value="C:extracellular matrix"/>
    <property type="evidence" value="ECO:0007669"/>
    <property type="project" value="InterPro"/>
</dbReference>
<dbReference type="CDD" id="cd04278">
    <property type="entry name" value="ZnMc_MMP"/>
    <property type="match status" value="1"/>
</dbReference>
<keyword evidence="17" id="KW-1185">Reference proteome</keyword>
<dbReference type="Pfam" id="PF00413">
    <property type="entry name" value="Peptidase_M10"/>
    <property type="match status" value="1"/>
</dbReference>
<feature type="binding site" evidence="11">
    <location>
        <position position="216"/>
    </location>
    <ligand>
        <name>Ca(2+)</name>
        <dbReference type="ChEBI" id="CHEBI:29108"/>
        <label>3</label>
    </ligand>
</feature>
<dbReference type="InterPro" id="IPR002477">
    <property type="entry name" value="Peptidoglycan-bd-like"/>
</dbReference>
<feature type="chain" id="PRO_5035160596" description="Peptidase metallopeptidase domain-containing protein" evidence="14">
    <location>
        <begin position="17"/>
        <end position="613"/>
    </location>
</feature>
<proteinExistence type="inferred from homology"/>
<feature type="binding site" evidence="11">
    <location>
        <position position="185"/>
    </location>
    <ligand>
        <name>Zn(2+)</name>
        <dbReference type="ChEBI" id="CHEBI:29105"/>
        <label>1</label>
    </ligand>
</feature>
<evidence type="ECO:0000256" key="9">
    <source>
        <dbReference type="PIRSR" id="PIRSR001191-1"/>
    </source>
</evidence>
<feature type="binding site" evidence="11">
    <location>
        <position position="209"/>
    </location>
    <ligand>
        <name>Ca(2+)</name>
        <dbReference type="ChEBI" id="CHEBI:29108"/>
        <label>2</label>
    </ligand>
</feature>
<feature type="binding site" description="in inhibited form" evidence="11">
    <location>
        <position position="97"/>
    </location>
    <ligand>
        <name>Zn(2+)</name>
        <dbReference type="ChEBI" id="CHEBI:29105"/>
        <label>2</label>
        <note>catalytic</note>
    </ligand>
</feature>
<feature type="binding site" evidence="11">
    <location>
        <position position="216"/>
    </location>
    <ligand>
        <name>Ca(2+)</name>
        <dbReference type="ChEBI" id="CHEBI:29108"/>
        <label>1</label>
    </ligand>
</feature>
<protein>
    <recommendedName>
        <fullName evidence="15">Peptidase metallopeptidase domain-containing protein</fullName>
    </recommendedName>
</protein>
<feature type="binding site" evidence="11">
    <location>
        <position position="190"/>
    </location>
    <ligand>
        <name>Ca(2+)</name>
        <dbReference type="ChEBI" id="CHEBI:29108"/>
        <label>3</label>
    </ligand>
</feature>
<dbReference type="CDD" id="cd00094">
    <property type="entry name" value="HX"/>
    <property type="match status" value="1"/>
</dbReference>
<accession>A0A8I6SR41</accession>
<dbReference type="OrthoDB" id="406838at2759"/>
<feature type="repeat" description="Hemopexin" evidence="12">
    <location>
        <begin position="423"/>
        <end position="468"/>
    </location>
</feature>
<organism evidence="16 17">
    <name type="scientific">Cimex lectularius</name>
    <name type="common">Bed bug</name>
    <name type="synonym">Acanthia lectularia</name>
    <dbReference type="NCBI Taxonomy" id="79782"/>
    <lineage>
        <taxon>Eukaryota</taxon>
        <taxon>Metazoa</taxon>
        <taxon>Ecdysozoa</taxon>
        <taxon>Arthropoda</taxon>
        <taxon>Hexapoda</taxon>
        <taxon>Insecta</taxon>
        <taxon>Pterygota</taxon>
        <taxon>Neoptera</taxon>
        <taxon>Paraneoptera</taxon>
        <taxon>Hemiptera</taxon>
        <taxon>Heteroptera</taxon>
        <taxon>Panheteroptera</taxon>
        <taxon>Cimicomorpha</taxon>
        <taxon>Cimicidae</taxon>
        <taxon>Cimex</taxon>
    </lineage>
</organism>
<keyword evidence="7" id="KW-0482">Metalloprotease</keyword>
<dbReference type="InterPro" id="IPR036375">
    <property type="entry name" value="Hemopexin-like_dom_sf"/>
</dbReference>
<feature type="signal peptide" evidence="14">
    <location>
        <begin position="1"/>
        <end position="16"/>
    </location>
</feature>
<dbReference type="PRINTS" id="PR00138">
    <property type="entry name" value="MATRIXIN"/>
</dbReference>
<dbReference type="GO" id="GO:0005615">
    <property type="term" value="C:extracellular space"/>
    <property type="evidence" value="ECO:0007669"/>
    <property type="project" value="TreeGrafter"/>
</dbReference>
<evidence type="ECO:0000256" key="13">
    <source>
        <dbReference type="SAM" id="MobiDB-lite"/>
    </source>
</evidence>
<comment type="cofactor">
    <cofactor evidence="11">
        <name>Zn(2+)</name>
        <dbReference type="ChEBI" id="CHEBI:29105"/>
    </cofactor>
    <text evidence="11">Binds 2 Zn(2+) ions per subunit.</text>
</comment>
<dbReference type="Proteomes" id="UP000494040">
    <property type="component" value="Unassembled WGS sequence"/>
</dbReference>
<dbReference type="SUPFAM" id="SSF55486">
    <property type="entry name" value="Metalloproteases ('zincins'), catalytic domain"/>
    <property type="match status" value="1"/>
</dbReference>
<dbReference type="SMART" id="SM00120">
    <property type="entry name" value="HX"/>
    <property type="match status" value="4"/>
</dbReference>
<feature type="binding site" evidence="11">
    <location>
        <position position="427"/>
    </location>
    <ligand>
        <name>Ca(2+)</name>
        <dbReference type="ChEBI" id="CHEBI:29108"/>
        <label>4</label>
    </ligand>
</feature>
<feature type="compositionally biased region" description="Basic and acidic residues" evidence="13">
    <location>
        <begin position="312"/>
        <end position="327"/>
    </location>
</feature>
<dbReference type="GO" id="GO:0030198">
    <property type="term" value="P:extracellular matrix organization"/>
    <property type="evidence" value="ECO:0007669"/>
    <property type="project" value="TreeGrafter"/>
</dbReference>
<feature type="binding site" evidence="11">
    <location>
        <position position="191"/>
    </location>
    <ligand>
        <name>Ca(2+)</name>
        <dbReference type="ChEBI" id="CHEBI:29108"/>
        <label>3</label>
    </ligand>
</feature>
<name>A0A8I6SR41_CIMLE</name>
<feature type="repeat" description="Hemopexin" evidence="12">
    <location>
        <begin position="567"/>
        <end position="613"/>
    </location>
</feature>
<dbReference type="SUPFAM" id="SSF47090">
    <property type="entry name" value="PGBD-like"/>
    <property type="match status" value="1"/>
</dbReference>
<feature type="binding site" evidence="11">
    <location>
        <position position="214"/>
    </location>
    <ligand>
        <name>Ca(2+)</name>
        <dbReference type="ChEBI" id="CHEBI:29108"/>
        <label>1</label>
    </ligand>
</feature>
<feature type="active site" evidence="9">
    <location>
        <position position="238"/>
    </location>
</feature>
<dbReference type="PANTHER" id="PTHR10201:SF169">
    <property type="entry name" value="MATRIX METALLOPROTEINASE-16-LIKE PROTEIN"/>
    <property type="match status" value="1"/>
</dbReference>
<dbReference type="GeneID" id="106664925"/>
<keyword evidence="2" id="KW-0645">Protease</keyword>
<dbReference type="GO" id="GO:0004222">
    <property type="term" value="F:metalloendopeptidase activity"/>
    <property type="evidence" value="ECO:0007669"/>
    <property type="project" value="InterPro"/>
</dbReference>
<keyword evidence="14" id="KW-0732">Signal</keyword>
<evidence type="ECO:0000256" key="11">
    <source>
        <dbReference type="PIRSR" id="PIRSR621190-2"/>
    </source>
</evidence>
<sequence length="613" mass="70250">MFDRFIVAFLFGLAAGNPSSDDNAPSSLVADAPESLEYLKRYGYLNKDGPSGEVAAASLYSMKSVESALKQAQKFGGLPQTGILDEATKKLFETRRCGLPDVERNATHQGRRRKRFILTSQSWKKRRLTYFLTNWSPKLTRSGVMTELRKAFDAWSKYSRLVFTESRTPSEADINIGFYRGHHGDNTPFDGNGNVLAHAFYPNDGLGGDIHFDDDEDWTINPGEFDEGVDFSAVALHELGHSLGLSHSPEQGSIMNPYYKAKKELGYDDILAMHELYISRRLEEEGDNSDHQDDDGATREPEVPNLPTTPRYTERPHFPDRPHDRPRYPHYPRFPHYPHYHHPFHHHHSHHDHPRPTRPTTEETRPTYEYTTEPTRKTTNYFEVTYEGDDESVERHKDHDHTHGIPPREEPCMDAPSEEDGCRGGFDTVAFFRGELFVIKNKMLWRLSEPGKVLDGYPLDFHRLFSSLPKSLEKIDAIYERSEDSSIMIFSGKRYWIYDGFEFLEGSPRPITDYGLPEEVDSVDAVLSGGNSEVFVFKSDRFWTFNETTKSPVSKNPKPLALFKSLPDNLDAALLYKEEKYFIKGDDFWVSDDKSGLTVRKYPVSASNFWIAC</sequence>
<feature type="binding site" evidence="11">
    <location>
        <position position="207"/>
    </location>
    <ligand>
        <name>Ca(2+)</name>
        <dbReference type="ChEBI" id="CHEBI:29108"/>
        <label>2</label>
    </ligand>
</feature>
<feature type="binding site" evidence="11">
    <location>
        <position position="476"/>
    </location>
    <ligand>
        <name>Ca(2+)</name>
        <dbReference type="ChEBI" id="CHEBI:29108"/>
        <label>4</label>
    </ligand>
</feature>
<dbReference type="PROSITE" id="PS51642">
    <property type="entry name" value="HEMOPEXIN_2"/>
    <property type="match status" value="3"/>
</dbReference>
<dbReference type="Gene3D" id="3.40.390.10">
    <property type="entry name" value="Collagenase (Catalytic Domain)"/>
    <property type="match status" value="1"/>
</dbReference>
<keyword evidence="11" id="KW-0106">Calcium</keyword>
<dbReference type="GO" id="GO:0030574">
    <property type="term" value="P:collagen catabolic process"/>
    <property type="evidence" value="ECO:0007669"/>
    <property type="project" value="TreeGrafter"/>
</dbReference>
<comment type="similarity">
    <text evidence="1">Belongs to the peptidase M10A family.</text>
</comment>
<feature type="region of interest" description="Disordered" evidence="13">
    <location>
        <begin position="391"/>
        <end position="419"/>
    </location>
</feature>
<feature type="binding site" evidence="11">
    <location>
        <position position="173"/>
    </location>
    <ligand>
        <name>Ca(2+)</name>
        <dbReference type="ChEBI" id="CHEBI:29108"/>
        <label>2</label>
    </ligand>
</feature>
<feature type="binding site" evidence="11">
    <location>
        <position position="213"/>
    </location>
    <ligand>
        <name>Ca(2+)</name>
        <dbReference type="ChEBI" id="CHEBI:29108"/>
        <label>3</label>
    </ligand>
</feature>
<dbReference type="PANTHER" id="PTHR10201">
    <property type="entry name" value="MATRIX METALLOPROTEINASE"/>
    <property type="match status" value="1"/>
</dbReference>
<dbReference type="RefSeq" id="XP_024085759.1">
    <property type="nucleotide sequence ID" value="XM_024229991.1"/>
</dbReference>
<dbReference type="SMART" id="SM00235">
    <property type="entry name" value="ZnMc"/>
    <property type="match status" value="1"/>
</dbReference>
<feature type="binding site" evidence="10">
    <location>
        <position position="237"/>
    </location>
    <ligand>
        <name>Zn(2+)</name>
        <dbReference type="ChEBI" id="CHEBI:29105"/>
        <label>2</label>
        <note>catalytic</note>
    </ligand>
</feature>